<sequence length="88" mass="9047">MLTSPHPAGTRETVSCAGHALTIEVFAGPGKDRDTTPTIILPHEAHGVGADGPVRTEAAQQPAAGFRVTLPEHMVAPASAWAAMRSPA</sequence>
<reference evidence="1 2" key="1">
    <citation type="submission" date="2019-09" db="EMBL/GenBank/DDBJ databases">
        <title>YIM 132548 draft genome.</title>
        <authorList>
            <person name="Jiang L."/>
        </authorList>
    </citation>
    <scope>NUCLEOTIDE SEQUENCE [LARGE SCALE GENOMIC DNA]</scope>
    <source>
        <strain evidence="1 2">YIM 132548</strain>
    </source>
</reference>
<dbReference type="EMBL" id="VZZJ01000004">
    <property type="protein sequence ID" value="KAB1074767.1"/>
    <property type="molecule type" value="Genomic_DNA"/>
</dbReference>
<protein>
    <recommendedName>
        <fullName evidence="3">Dienelactone hydrolase domain-containing protein</fullName>
    </recommendedName>
</protein>
<name>A0A6N6MSX8_9HYPH</name>
<gene>
    <name evidence="1" type="ORF">F6X51_06505</name>
</gene>
<accession>A0A6N6MSX8</accession>
<evidence type="ECO:0000313" key="2">
    <source>
        <dbReference type="Proteomes" id="UP000441523"/>
    </source>
</evidence>
<organism evidence="1 2">
    <name type="scientific">Methylobacterium planeticum</name>
    <dbReference type="NCBI Taxonomy" id="2615211"/>
    <lineage>
        <taxon>Bacteria</taxon>
        <taxon>Pseudomonadati</taxon>
        <taxon>Pseudomonadota</taxon>
        <taxon>Alphaproteobacteria</taxon>
        <taxon>Hyphomicrobiales</taxon>
        <taxon>Methylobacteriaceae</taxon>
        <taxon>Methylobacterium</taxon>
    </lineage>
</organism>
<evidence type="ECO:0008006" key="3">
    <source>
        <dbReference type="Google" id="ProtNLM"/>
    </source>
</evidence>
<dbReference type="RefSeq" id="WP_150962407.1">
    <property type="nucleotide sequence ID" value="NZ_VZZJ01000004.1"/>
</dbReference>
<keyword evidence="2" id="KW-1185">Reference proteome</keyword>
<dbReference type="AlphaFoldDB" id="A0A6N6MSX8"/>
<dbReference type="Proteomes" id="UP000441523">
    <property type="component" value="Unassembled WGS sequence"/>
</dbReference>
<proteinExistence type="predicted"/>
<comment type="caution">
    <text evidence="1">The sequence shown here is derived from an EMBL/GenBank/DDBJ whole genome shotgun (WGS) entry which is preliminary data.</text>
</comment>
<evidence type="ECO:0000313" key="1">
    <source>
        <dbReference type="EMBL" id="KAB1074767.1"/>
    </source>
</evidence>